<dbReference type="CDD" id="cd00454">
    <property type="entry name" value="TrHb1_N"/>
    <property type="match status" value="1"/>
</dbReference>
<evidence type="ECO:0000256" key="5">
    <source>
        <dbReference type="ARBA" id="ARBA00023004"/>
    </source>
</evidence>
<keyword evidence="5" id="KW-0408">Iron</keyword>
<dbReference type="Gene3D" id="1.10.490.10">
    <property type="entry name" value="Globins"/>
    <property type="match status" value="1"/>
</dbReference>
<gene>
    <name evidence="6" type="primary">glbN</name>
    <name evidence="6" type="ORF">BN996_01312</name>
</gene>
<dbReference type="AlphaFoldDB" id="A0A0D6JPM8"/>
<dbReference type="PIRSF" id="PIRSF002030">
    <property type="entry name" value="Globin_Protozoa/Cyanobacteria"/>
    <property type="match status" value="1"/>
</dbReference>
<dbReference type="Pfam" id="PF01152">
    <property type="entry name" value="Bac_globin"/>
    <property type="match status" value="1"/>
</dbReference>
<evidence type="ECO:0000256" key="4">
    <source>
        <dbReference type="ARBA" id="ARBA00022723"/>
    </source>
</evidence>
<dbReference type="Proteomes" id="UP000198902">
    <property type="component" value="Unassembled WGS sequence"/>
</dbReference>
<dbReference type="InterPro" id="IPR009050">
    <property type="entry name" value="Globin-like_sf"/>
</dbReference>
<evidence type="ECO:0000256" key="3">
    <source>
        <dbReference type="ARBA" id="ARBA00022617"/>
    </source>
</evidence>
<evidence type="ECO:0000313" key="7">
    <source>
        <dbReference type="Proteomes" id="UP000198902"/>
    </source>
</evidence>
<dbReference type="InterPro" id="IPR001486">
    <property type="entry name" value="Hemoglobin_trunc"/>
</dbReference>
<accession>A0A0D6JPM8</accession>
<keyword evidence="3" id="KW-0349">Heme</keyword>
<organism evidence="6 7">
    <name type="scientific">Haloferax massiliensis</name>
    <dbReference type="NCBI Taxonomy" id="1476858"/>
    <lineage>
        <taxon>Archaea</taxon>
        <taxon>Methanobacteriati</taxon>
        <taxon>Methanobacteriota</taxon>
        <taxon>Stenosarchaea group</taxon>
        <taxon>Halobacteria</taxon>
        <taxon>Halobacteriales</taxon>
        <taxon>Haloferacaceae</taxon>
        <taxon>Haloferax</taxon>
    </lineage>
</organism>
<name>A0A0D6JPM8_9EURY</name>
<dbReference type="OrthoDB" id="313164at2157"/>
<evidence type="ECO:0000313" key="6">
    <source>
        <dbReference type="EMBL" id="CQR49836.1"/>
    </source>
</evidence>
<dbReference type="GO" id="GO:0019825">
    <property type="term" value="F:oxygen binding"/>
    <property type="evidence" value="ECO:0007669"/>
    <property type="project" value="InterPro"/>
</dbReference>
<dbReference type="GO" id="GO:0046872">
    <property type="term" value="F:metal ion binding"/>
    <property type="evidence" value="ECO:0007669"/>
    <property type="project" value="UniProtKB-KW"/>
</dbReference>
<keyword evidence="4" id="KW-0479">Metal-binding</keyword>
<evidence type="ECO:0000256" key="2">
    <source>
        <dbReference type="ARBA" id="ARBA00022448"/>
    </source>
</evidence>
<reference evidence="7" key="1">
    <citation type="submission" date="2015-03" db="EMBL/GenBank/DDBJ databases">
        <authorList>
            <person name="Urmite Genomes"/>
        </authorList>
    </citation>
    <scope>NUCLEOTIDE SEQUENCE [LARGE SCALE GENOMIC DNA]</scope>
    <source>
        <strain evidence="7">Arc-Hr</strain>
    </source>
</reference>
<evidence type="ECO:0000256" key="1">
    <source>
        <dbReference type="ARBA" id="ARBA00009660"/>
    </source>
</evidence>
<dbReference type="RefSeq" id="WP_089777679.1">
    <property type="nucleotide sequence ID" value="NZ_CABLRR010000002.1"/>
</dbReference>
<dbReference type="SUPFAM" id="SSF46458">
    <property type="entry name" value="Globin-like"/>
    <property type="match status" value="1"/>
</dbReference>
<protein>
    <submittedName>
        <fullName evidence="6">Group 1 truncated hemoglobin GlbN</fullName>
    </submittedName>
</protein>
<comment type="similarity">
    <text evidence="1">Belongs to the truncated hemoglobin family. Group I subfamily.</text>
</comment>
<keyword evidence="2" id="KW-0813">Transport</keyword>
<keyword evidence="7" id="KW-1185">Reference proteome</keyword>
<proteinExistence type="inferred from homology"/>
<dbReference type="InterPro" id="IPR016339">
    <property type="entry name" value="Hemoglobin_trunc_I"/>
</dbReference>
<dbReference type="InterPro" id="IPR012292">
    <property type="entry name" value="Globin/Proto"/>
</dbReference>
<dbReference type="EMBL" id="CSTE01000002">
    <property type="protein sequence ID" value="CQR49836.1"/>
    <property type="molecule type" value="Genomic_DNA"/>
</dbReference>
<sequence length="120" mass="12865">MPAQSLYARIGGREAVEAVVSDFYDRVLADDSVAHYFDDIDMVEQRAHQVKFISAVAGGPVEYDGADMRAAHDHLDLSGEDFDAIAEHLAAALNENGVAPDDADAILDEVAALRAPILGR</sequence>
<dbReference type="GO" id="GO:0020037">
    <property type="term" value="F:heme binding"/>
    <property type="evidence" value="ECO:0007669"/>
    <property type="project" value="InterPro"/>
</dbReference>